<reference evidence="1" key="1">
    <citation type="submission" date="2013-08" db="EMBL/GenBank/DDBJ databases">
        <title>Gene expansion shapes genome architecture in the human pathogen Lichtheimia corymbifera: an evolutionary genomics analysis in the ancient terrestrial Mucorales (Mucoromycotina).</title>
        <authorList>
            <person name="Schwartze V.U."/>
            <person name="Winter S."/>
            <person name="Shelest E."/>
            <person name="Marcet-Houben M."/>
            <person name="Horn F."/>
            <person name="Wehner S."/>
            <person name="Hoffmann K."/>
            <person name="Riege K."/>
            <person name="Sammeth M."/>
            <person name="Nowrousian M."/>
            <person name="Valiante V."/>
            <person name="Linde J."/>
            <person name="Jacobsen I.D."/>
            <person name="Marz M."/>
            <person name="Brakhage A.A."/>
            <person name="Gabaldon T."/>
            <person name="Bocker S."/>
            <person name="Voigt K."/>
        </authorList>
    </citation>
    <scope>NUCLEOTIDE SEQUENCE [LARGE SCALE GENOMIC DNA]</scope>
    <source>
        <strain evidence="1">FSU 9682</strain>
    </source>
</reference>
<name>A0A068RSP4_9FUNG</name>
<proteinExistence type="predicted"/>
<gene>
    <name evidence="1" type="ORF">LCOR_04184.1</name>
</gene>
<comment type="caution">
    <text evidence="1">The sequence shown here is derived from an EMBL/GenBank/DDBJ whole genome shotgun (WGS) entry which is preliminary data.</text>
</comment>
<keyword evidence="2" id="KW-1185">Reference proteome</keyword>
<evidence type="ECO:0000313" key="1">
    <source>
        <dbReference type="EMBL" id="CDH52740.1"/>
    </source>
</evidence>
<accession>A0A068RSP4</accession>
<evidence type="ECO:0000313" key="2">
    <source>
        <dbReference type="Proteomes" id="UP000027586"/>
    </source>
</evidence>
<organism evidence="1 2">
    <name type="scientific">Lichtheimia corymbifera JMRC:FSU:9682</name>
    <dbReference type="NCBI Taxonomy" id="1263082"/>
    <lineage>
        <taxon>Eukaryota</taxon>
        <taxon>Fungi</taxon>
        <taxon>Fungi incertae sedis</taxon>
        <taxon>Mucoromycota</taxon>
        <taxon>Mucoromycotina</taxon>
        <taxon>Mucoromycetes</taxon>
        <taxon>Mucorales</taxon>
        <taxon>Lichtheimiaceae</taxon>
        <taxon>Lichtheimia</taxon>
    </lineage>
</organism>
<dbReference type="EMBL" id="CBTN010000014">
    <property type="protein sequence ID" value="CDH52740.1"/>
    <property type="molecule type" value="Genomic_DNA"/>
</dbReference>
<dbReference type="VEuPathDB" id="FungiDB:LCOR_04184.1"/>
<dbReference type="AlphaFoldDB" id="A0A068RSP4"/>
<protein>
    <submittedName>
        <fullName evidence="1">Uncharacterized protein</fullName>
    </submittedName>
</protein>
<sequence length="73" mass="8630">MPNYTSTLDQNNDFYILYKQAVQLVKAGYITNIDFEVLRLIGFRDLQAHKRTIRRIAVKMAIEQEQVRILTQD</sequence>
<dbReference type="Proteomes" id="UP000027586">
    <property type="component" value="Unassembled WGS sequence"/>
</dbReference>